<evidence type="ECO:0008006" key="2">
    <source>
        <dbReference type="Google" id="ProtNLM"/>
    </source>
</evidence>
<evidence type="ECO:0000313" key="1">
    <source>
        <dbReference type="EMBL" id="SVC90520.1"/>
    </source>
</evidence>
<dbReference type="Gene3D" id="3.40.50.1480">
    <property type="entry name" value="Adenosylhomocysteinase-like"/>
    <property type="match status" value="1"/>
</dbReference>
<accession>A0A382R021</accession>
<dbReference type="GO" id="GO:0033353">
    <property type="term" value="P:S-adenosylmethionine cycle"/>
    <property type="evidence" value="ECO:0007669"/>
    <property type="project" value="TreeGrafter"/>
</dbReference>
<feature type="non-terminal residue" evidence="1">
    <location>
        <position position="1"/>
    </location>
</feature>
<dbReference type="GO" id="GO:0005829">
    <property type="term" value="C:cytosol"/>
    <property type="evidence" value="ECO:0007669"/>
    <property type="project" value="TreeGrafter"/>
</dbReference>
<name>A0A382R021_9ZZZZ</name>
<organism evidence="1">
    <name type="scientific">marine metagenome</name>
    <dbReference type="NCBI Taxonomy" id="408172"/>
    <lineage>
        <taxon>unclassified sequences</taxon>
        <taxon>metagenomes</taxon>
        <taxon>ecological metagenomes</taxon>
    </lineage>
</organism>
<dbReference type="EMBL" id="UINC01117822">
    <property type="protein sequence ID" value="SVC90520.1"/>
    <property type="molecule type" value="Genomic_DNA"/>
</dbReference>
<gene>
    <name evidence="1" type="ORF">METZ01_LOCUS343374</name>
</gene>
<dbReference type="InterPro" id="IPR000043">
    <property type="entry name" value="Adenosylhomocysteinase-like"/>
</dbReference>
<dbReference type="PANTHER" id="PTHR23420:SF0">
    <property type="entry name" value="ADENOSYLHOMOCYSTEINASE"/>
    <property type="match status" value="1"/>
</dbReference>
<dbReference type="SUPFAM" id="SSF52283">
    <property type="entry name" value="Formate/glycerate dehydrogenase catalytic domain-like"/>
    <property type="match status" value="1"/>
</dbReference>
<reference evidence="1" key="1">
    <citation type="submission" date="2018-05" db="EMBL/GenBank/DDBJ databases">
        <authorList>
            <person name="Lanie J.A."/>
            <person name="Ng W.-L."/>
            <person name="Kazmierczak K.M."/>
            <person name="Andrzejewski T.M."/>
            <person name="Davidsen T.M."/>
            <person name="Wayne K.J."/>
            <person name="Tettelin H."/>
            <person name="Glass J.I."/>
            <person name="Rusch D."/>
            <person name="Podicherti R."/>
            <person name="Tsui H.-C.T."/>
            <person name="Winkler M.E."/>
        </authorList>
    </citation>
    <scope>NUCLEOTIDE SEQUENCE</scope>
</reference>
<dbReference type="InterPro" id="IPR042172">
    <property type="entry name" value="Adenosylhomocyst_ase-like_sf"/>
</dbReference>
<dbReference type="PANTHER" id="PTHR23420">
    <property type="entry name" value="ADENOSYLHOMOCYSTEINASE"/>
    <property type="match status" value="1"/>
</dbReference>
<sequence>PKELDEEVARLHLEHLGVTLTELSDEQADYIGVSKSGPYKPDHYRY</sequence>
<dbReference type="GO" id="GO:0004013">
    <property type="term" value="F:adenosylhomocysteinase activity"/>
    <property type="evidence" value="ECO:0007669"/>
    <property type="project" value="TreeGrafter"/>
</dbReference>
<proteinExistence type="predicted"/>
<dbReference type="AlphaFoldDB" id="A0A382R021"/>
<dbReference type="Pfam" id="PF05221">
    <property type="entry name" value="AdoHcyase"/>
    <property type="match status" value="1"/>
</dbReference>
<protein>
    <recommendedName>
        <fullName evidence="2">S-adenosyl-L-homocysteine hydrolase NAD binding domain-containing protein</fullName>
    </recommendedName>
</protein>